<protein>
    <recommendedName>
        <fullName evidence="1">Programmed cell death protein 2 C-terminal domain-containing protein</fullName>
    </recommendedName>
</protein>
<accession>A0AAW0IA74</accession>
<comment type="caution">
    <text evidence="2">The sequence shown here is derived from an EMBL/GenBank/DDBJ whole genome shotgun (WGS) entry which is preliminary data.</text>
</comment>
<dbReference type="Proteomes" id="UP001488838">
    <property type="component" value="Unassembled WGS sequence"/>
</dbReference>
<dbReference type="GO" id="GO:0005737">
    <property type="term" value="C:cytoplasm"/>
    <property type="evidence" value="ECO:0007669"/>
    <property type="project" value="InterPro"/>
</dbReference>
<dbReference type="GO" id="GO:0005634">
    <property type="term" value="C:nucleus"/>
    <property type="evidence" value="ECO:0007669"/>
    <property type="project" value="TreeGrafter"/>
</dbReference>
<dbReference type="Pfam" id="PF04194">
    <property type="entry name" value="PDCD2_C"/>
    <property type="match status" value="1"/>
</dbReference>
<reference evidence="2 3" key="1">
    <citation type="journal article" date="2023" name="bioRxiv">
        <title>Conserved and derived expression patterns and positive selection on dental genes reveal complex evolutionary context of ever-growing rodent molars.</title>
        <authorList>
            <person name="Calamari Z.T."/>
            <person name="Song A."/>
            <person name="Cohen E."/>
            <person name="Akter M."/>
            <person name="Roy R.D."/>
            <person name="Hallikas O."/>
            <person name="Christensen M.M."/>
            <person name="Li P."/>
            <person name="Marangoni P."/>
            <person name="Jernvall J."/>
            <person name="Klein O.D."/>
        </authorList>
    </citation>
    <scope>NUCLEOTIDE SEQUENCE [LARGE SCALE GENOMIC DNA]</scope>
    <source>
        <strain evidence="2">V071</strain>
    </source>
</reference>
<gene>
    <name evidence="2" type="ORF">U0070_000394</name>
</gene>
<dbReference type="EMBL" id="JBBHLL010000174">
    <property type="protein sequence ID" value="KAK7811413.1"/>
    <property type="molecule type" value="Genomic_DNA"/>
</dbReference>
<dbReference type="InterPro" id="IPR007320">
    <property type="entry name" value="PDCD2_C"/>
</dbReference>
<evidence type="ECO:0000313" key="3">
    <source>
        <dbReference type="Proteomes" id="UP001488838"/>
    </source>
</evidence>
<dbReference type="PANTHER" id="PTHR12298:SF4">
    <property type="entry name" value="PROGRAMMED CELL DEATH PROTEIN 2"/>
    <property type="match status" value="1"/>
</dbReference>
<keyword evidence="3" id="KW-1185">Reference proteome</keyword>
<dbReference type="AlphaFoldDB" id="A0AAW0IA74"/>
<name>A0AAW0IA74_MYOGA</name>
<dbReference type="PANTHER" id="PTHR12298">
    <property type="entry name" value="PCDC2 PROGRAMMED CELL DEATH PROTEIN 2 -RELATED"/>
    <property type="match status" value="1"/>
</dbReference>
<organism evidence="2 3">
    <name type="scientific">Myodes glareolus</name>
    <name type="common">Bank vole</name>
    <name type="synonym">Clethrionomys glareolus</name>
    <dbReference type="NCBI Taxonomy" id="447135"/>
    <lineage>
        <taxon>Eukaryota</taxon>
        <taxon>Metazoa</taxon>
        <taxon>Chordata</taxon>
        <taxon>Craniata</taxon>
        <taxon>Vertebrata</taxon>
        <taxon>Euteleostomi</taxon>
        <taxon>Mammalia</taxon>
        <taxon>Eutheria</taxon>
        <taxon>Euarchontoglires</taxon>
        <taxon>Glires</taxon>
        <taxon>Rodentia</taxon>
        <taxon>Myomorpha</taxon>
        <taxon>Muroidea</taxon>
        <taxon>Cricetidae</taxon>
        <taxon>Arvicolinae</taxon>
        <taxon>Myodes</taxon>
    </lineage>
</organism>
<proteinExistence type="predicted"/>
<feature type="domain" description="Programmed cell death protein 2 C-terminal" evidence="1">
    <location>
        <begin position="66"/>
        <end position="167"/>
    </location>
</feature>
<evidence type="ECO:0000313" key="2">
    <source>
        <dbReference type="EMBL" id="KAK7811413.1"/>
    </source>
</evidence>
<evidence type="ECO:0000259" key="1">
    <source>
        <dbReference type="Pfam" id="PF04194"/>
    </source>
</evidence>
<sequence>MLRYSGVGEQGAGLQSVLEFEIVTEAEDEIIPEAVEMEDYSDVTESMGRIPEEELDSMAKHESKEDHIFQKFKSKIALEPEQILRYGRGSKPIWISGENIPHEKDIPDCPCGAKRMFEFQVMPQLLYYLKADRLGRSVDWGILAVFTCAESCDLGIGYTEEFVWKQDVTPEQGLNS</sequence>